<reference evidence="4 5" key="1">
    <citation type="journal article" date="2016" name="Nat. Commun.">
        <title>Thousands of microbial genomes shed light on interconnected biogeochemical processes in an aquifer system.</title>
        <authorList>
            <person name="Anantharaman K."/>
            <person name="Brown C.T."/>
            <person name="Hug L.A."/>
            <person name="Sharon I."/>
            <person name="Castelle C.J."/>
            <person name="Probst A.J."/>
            <person name="Thomas B.C."/>
            <person name="Singh A."/>
            <person name="Wilkins M.J."/>
            <person name="Karaoz U."/>
            <person name="Brodie E.L."/>
            <person name="Williams K.H."/>
            <person name="Hubbard S.S."/>
            <person name="Banfield J.F."/>
        </authorList>
    </citation>
    <scope>NUCLEOTIDE SEQUENCE [LARGE SCALE GENOMIC DNA]</scope>
</reference>
<evidence type="ECO:0000313" key="5">
    <source>
        <dbReference type="Proteomes" id="UP000176923"/>
    </source>
</evidence>
<dbReference type="Pfam" id="PF18904">
    <property type="entry name" value="DUF5660"/>
    <property type="match status" value="1"/>
</dbReference>
<evidence type="ECO:0000256" key="2">
    <source>
        <dbReference type="SAM" id="MobiDB-lite"/>
    </source>
</evidence>
<protein>
    <recommendedName>
        <fullName evidence="3">DUF5660 domain-containing protein</fullName>
    </recommendedName>
</protein>
<dbReference type="STRING" id="1798382.A3D77_01950"/>
<feature type="region of interest" description="Disordered" evidence="2">
    <location>
        <begin position="1"/>
        <end position="31"/>
    </location>
</feature>
<evidence type="ECO:0000256" key="1">
    <source>
        <dbReference type="SAM" id="Coils"/>
    </source>
</evidence>
<keyword evidence="1" id="KW-0175">Coiled coil</keyword>
<dbReference type="InterPro" id="IPR043719">
    <property type="entry name" value="DUF5660"/>
</dbReference>
<accession>A0A1F5ZUA0</accession>
<sequence length="207" mass="23421">MALFGNKSKRKLNRFGDETGEKLKETPKHLGEDPTLLKKMAADAASIVKPTDFLSQLLGIGSGNGDAERSPETEEHPVEKHEGTIFSFHHLDKREGEQEIAKETRELLKEITKQVKKLEKSEKKLEGELAKVSVDNAPAKAGIYYIRFFEWLLTVIRQLRIKVEESSSWLSEFNGRGKKKKGYWQQFKKHGTTFGMSNERSLATSAG</sequence>
<dbReference type="AlphaFoldDB" id="A0A1F5ZUA0"/>
<dbReference type="Proteomes" id="UP000176923">
    <property type="component" value="Unassembled WGS sequence"/>
</dbReference>
<name>A0A1F5ZUA0_9BACT</name>
<gene>
    <name evidence="4" type="ORF">A3D77_01950</name>
</gene>
<evidence type="ECO:0000259" key="3">
    <source>
        <dbReference type="Pfam" id="PF18904"/>
    </source>
</evidence>
<comment type="caution">
    <text evidence="4">The sequence shown here is derived from an EMBL/GenBank/DDBJ whole genome shotgun (WGS) entry which is preliminary data.</text>
</comment>
<proteinExistence type="predicted"/>
<feature type="region of interest" description="Disordered" evidence="2">
    <location>
        <begin position="60"/>
        <end position="80"/>
    </location>
</feature>
<dbReference type="EMBL" id="MFJL01000015">
    <property type="protein sequence ID" value="OGG16056.1"/>
    <property type="molecule type" value="Genomic_DNA"/>
</dbReference>
<feature type="domain" description="DUF5660" evidence="3">
    <location>
        <begin position="101"/>
        <end position="207"/>
    </location>
</feature>
<feature type="coiled-coil region" evidence="1">
    <location>
        <begin position="101"/>
        <end position="135"/>
    </location>
</feature>
<feature type="compositionally biased region" description="Basic and acidic residues" evidence="2">
    <location>
        <begin position="66"/>
        <end position="80"/>
    </location>
</feature>
<evidence type="ECO:0000313" key="4">
    <source>
        <dbReference type="EMBL" id="OGG16056.1"/>
    </source>
</evidence>
<feature type="compositionally biased region" description="Basic and acidic residues" evidence="2">
    <location>
        <begin position="14"/>
        <end position="31"/>
    </location>
</feature>
<organism evidence="4 5">
    <name type="scientific">Candidatus Gottesmanbacteria bacterium RIFCSPHIGHO2_02_FULL_39_11</name>
    <dbReference type="NCBI Taxonomy" id="1798382"/>
    <lineage>
        <taxon>Bacteria</taxon>
        <taxon>Candidatus Gottesmaniibacteriota</taxon>
    </lineage>
</organism>